<organism evidence="6 7">
    <name type="scientific">Paracoccus amoyensis</name>
    <dbReference type="NCBI Taxonomy" id="2760093"/>
    <lineage>
        <taxon>Bacteria</taxon>
        <taxon>Pseudomonadati</taxon>
        <taxon>Pseudomonadota</taxon>
        <taxon>Alphaproteobacteria</taxon>
        <taxon>Rhodobacterales</taxon>
        <taxon>Paracoccaceae</taxon>
        <taxon>Paracoccus</taxon>
    </lineage>
</organism>
<comment type="caution">
    <text evidence="6">The sequence shown here is derived from an EMBL/GenBank/DDBJ whole genome shotgun (WGS) entry which is preliminary data.</text>
</comment>
<feature type="region of interest" description="Disordered" evidence="4">
    <location>
        <begin position="67"/>
        <end position="113"/>
    </location>
</feature>
<evidence type="ECO:0000256" key="3">
    <source>
        <dbReference type="ARBA" id="ARBA00023163"/>
    </source>
</evidence>
<dbReference type="GO" id="GO:0003677">
    <property type="term" value="F:DNA binding"/>
    <property type="evidence" value="ECO:0007669"/>
    <property type="project" value="UniProtKB-KW"/>
</dbReference>
<dbReference type="EMBL" id="JACOQL010000004">
    <property type="protein sequence ID" value="MBC9247973.1"/>
    <property type="molecule type" value="Genomic_DNA"/>
</dbReference>
<evidence type="ECO:0000313" key="7">
    <source>
        <dbReference type="Proteomes" id="UP000608594"/>
    </source>
</evidence>
<feature type="domain" description="HTH gntR-type" evidence="5">
    <location>
        <begin position="16"/>
        <end position="84"/>
    </location>
</feature>
<dbReference type="AlphaFoldDB" id="A0A926JE94"/>
<dbReference type="PANTHER" id="PTHR44846">
    <property type="entry name" value="MANNOSYL-D-GLYCERATE TRANSPORT/METABOLISM SYSTEM REPRESSOR MNGR-RELATED"/>
    <property type="match status" value="1"/>
</dbReference>
<keyword evidence="3" id="KW-0804">Transcription</keyword>
<gene>
    <name evidence="6" type="ORF">H4P12_14940</name>
</gene>
<dbReference type="InterPro" id="IPR000524">
    <property type="entry name" value="Tscrpt_reg_HTH_GntR"/>
</dbReference>
<keyword evidence="2" id="KW-0238">DNA-binding</keyword>
<sequence>MNPLFDTVAFTDSTAGPLYPQRHRRIAEEIATGRLKADDHLSPKREMAAQTDPSRVTIRKGIQAVVTSGQSVQRRGKGARSQWLSRDIHAPTPAEGMALGPGTNDRVARPEPVRRSDGVPLAIERVSYLENGQAVEFTRSVYRGDADDVVVELASAPQLIKDGA</sequence>
<dbReference type="RefSeq" id="WP_187794453.1">
    <property type="nucleotide sequence ID" value="NZ_JACOQL010000004.1"/>
</dbReference>
<dbReference type="SUPFAM" id="SSF64288">
    <property type="entry name" value="Chorismate lyase-like"/>
    <property type="match status" value="1"/>
</dbReference>
<dbReference type="Gene3D" id="1.10.10.10">
    <property type="entry name" value="Winged helix-like DNA-binding domain superfamily/Winged helix DNA-binding domain"/>
    <property type="match status" value="1"/>
</dbReference>
<evidence type="ECO:0000259" key="5">
    <source>
        <dbReference type="PROSITE" id="PS50949"/>
    </source>
</evidence>
<dbReference type="Proteomes" id="UP000608594">
    <property type="component" value="Unassembled WGS sequence"/>
</dbReference>
<protein>
    <submittedName>
        <fullName evidence="6">GntR family transcriptional regulator</fullName>
    </submittedName>
</protein>
<name>A0A926JE94_9RHOB</name>
<proteinExistence type="predicted"/>
<keyword evidence="7" id="KW-1185">Reference proteome</keyword>
<evidence type="ECO:0000256" key="2">
    <source>
        <dbReference type="ARBA" id="ARBA00023125"/>
    </source>
</evidence>
<dbReference type="InterPro" id="IPR036390">
    <property type="entry name" value="WH_DNA-bd_sf"/>
</dbReference>
<dbReference type="InterPro" id="IPR028978">
    <property type="entry name" value="Chorismate_lyase_/UTRA_dom_sf"/>
</dbReference>
<dbReference type="PANTHER" id="PTHR44846:SF1">
    <property type="entry name" value="MANNOSYL-D-GLYCERATE TRANSPORT_METABOLISM SYSTEM REPRESSOR MNGR-RELATED"/>
    <property type="match status" value="1"/>
</dbReference>
<evidence type="ECO:0000313" key="6">
    <source>
        <dbReference type="EMBL" id="MBC9247973.1"/>
    </source>
</evidence>
<evidence type="ECO:0000256" key="1">
    <source>
        <dbReference type="ARBA" id="ARBA00023015"/>
    </source>
</evidence>
<dbReference type="PROSITE" id="PS50949">
    <property type="entry name" value="HTH_GNTR"/>
    <property type="match status" value="1"/>
</dbReference>
<dbReference type="InterPro" id="IPR036388">
    <property type="entry name" value="WH-like_DNA-bd_sf"/>
</dbReference>
<keyword evidence="1" id="KW-0805">Transcription regulation</keyword>
<reference evidence="6" key="1">
    <citation type="submission" date="2020-08" db="EMBL/GenBank/DDBJ databases">
        <title>Paracoccus amoyensis sp. nov., isolated from the surface seawater at coast of Xiamen, Fujian.</title>
        <authorList>
            <person name="Lyu L."/>
        </authorList>
    </citation>
    <scope>NUCLEOTIDE SEQUENCE</scope>
    <source>
        <strain evidence="6">11-3</strain>
    </source>
</reference>
<dbReference type="GO" id="GO:0045892">
    <property type="term" value="P:negative regulation of DNA-templated transcription"/>
    <property type="evidence" value="ECO:0007669"/>
    <property type="project" value="TreeGrafter"/>
</dbReference>
<dbReference type="SUPFAM" id="SSF46785">
    <property type="entry name" value="Winged helix' DNA-binding domain"/>
    <property type="match status" value="1"/>
</dbReference>
<accession>A0A926JE94</accession>
<dbReference type="InterPro" id="IPR050679">
    <property type="entry name" value="Bact_HTH_transcr_reg"/>
</dbReference>
<dbReference type="GO" id="GO:0003700">
    <property type="term" value="F:DNA-binding transcription factor activity"/>
    <property type="evidence" value="ECO:0007669"/>
    <property type="project" value="InterPro"/>
</dbReference>
<evidence type="ECO:0000256" key="4">
    <source>
        <dbReference type="SAM" id="MobiDB-lite"/>
    </source>
</evidence>